<comment type="subcellular location">
    <subcellularLocation>
        <location evidence="2">Membrane</location>
    </subcellularLocation>
</comment>
<dbReference type="Pfam" id="PF02518">
    <property type="entry name" value="HATPase_c"/>
    <property type="match status" value="1"/>
</dbReference>
<accession>A0AAU8JB43</accession>
<dbReference type="Gene3D" id="3.30.565.10">
    <property type="entry name" value="Histidine kinase-like ATPase, C-terminal domain"/>
    <property type="match status" value="1"/>
</dbReference>
<dbReference type="InterPro" id="IPR001789">
    <property type="entry name" value="Sig_transdc_resp-reg_receiver"/>
</dbReference>
<dbReference type="SUPFAM" id="SSF55874">
    <property type="entry name" value="ATPase domain of HSP90 chaperone/DNA topoisomerase II/histidine kinase"/>
    <property type="match status" value="1"/>
</dbReference>
<evidence type="ECO:0000259" key="16">
    <source>
        <dbReference type="PROSITE" id="PS50109"/>
    </source>
</evidence>
<dbReference type="CDD" id="cd19920">
    <property type="entry name" value="REC_PA4781-like"/>
    <property type="match status" value="1"/>
</dbReference>
<dbReference type="SMART" id="SM00387">
    <property type="entry name" value="HATPase_c"/>
    <property type="match status" value="1"/>
</dbReference>
<dbReference type="SUPFAM" id="SSF47384">
    <property type="entry name" value="Homodimeric domain of signal transducing histidine kinase"/>
    <property type="match status" value="1"/>
</dbReference>
<dbReference type="Gene3D" id="3.40.50.2300">
    <property type="match status" value="2"/>
</dbReference>
<dbReference type="Gene3D" id="1.10.287.130">
    <property type="match status" value="1"/>
</dbReference>
<comment type="catalytic activity">
    <reaction evidence="1">
        <text>ATP + protein L-histidine = ADP + protein N-phospho-L-histidine.</text>
        <dbReference type="EC" id="2.7.13.3"/>
    </reaction>
</comment>
<evidence type="ECO:0000256" key="4">
    <source>
        <dbReference type="ARBA" id="ARBA00012438"/>
    </source>
</evidence>
<dbReference type="GO" id="GO:0005524">
    <property type="term" value="F:ATP binding"/>
    <property type="evidence" value="ECO:0007669"/>
    <property type="project" value="UniProtKB-KW"/>
</dbReference>
<keyword evidence="5 15" id="KW-0597">Phosphoprotein</keyword>
<dbReference type="CDD" id="cd16922">
    <property type="entry name" value="HATPase_EvgS-ArcB-TorS-like"/>
    <property type="match status" value="1"/>
</dbReference>
<comment type="similarity">
    <text evidence="3">In the N-terminal section; belongs to the phytochrome family.</text>
</comment>
<dbReference type="InterPro" id="IPR004358">
    <property type="entry name" value="Sig_transdc_His_kin-like_C"/>
</dbReference>
<proteinExistence type="inferred from homology"/>
<sequence length="642" mass="72636">MNYHNSQTFKADILVVDDTPENLKLLSAILTESGYKVRPVTNGQRALDAVEMNPPDVILLDILMPEMDGYEVCRRLKQSRNSRDIPVIFLTALNDPASQVKGFEVGAFDYITKPFDEQTVLARIENQLTIQRQKAELQAEIVYRQQLEAQLRYAKDMAEEANRAKSVFIANMSHELRTPMNAILGFAELMKTDPALSADYREYMEIIYESGHYLLSLINGILDLAKIESQSIKVIKETFDLNDLLDHLNAIFTFKASQQNIKFLIERNSELPEKIETDRQKLRQVLINLLGNALKFTKQGQVILRLTVLDFAGTTLKLKGGDLDRPQPTENQQPLTMLFEVIDTGLGIPPEYLSKIFQPFFQTEMGQKIPGGTGLGLSISKKFVEILEGEIIVHSVVNEGSSFQCYLPVMVPKNDRIFQELSKTTSLKYPSEKHRILVVDDDPNNRFLLLEFLNLLDVETRAVENGIQAIAESMVWQPHLIWMDLQMPSMDGYETTKKIRDIQTDLSPKILAMTANLIDLEASTKIQLLFDDLVGKPFNQKIVYDKILAHLGVGCICQLSASEVLASAATEFPEYLSSKSLEFMPTLWLQQIHQAALQSSPSQVMKLLEDIPPSHEQVRERLVGFVQNSQFAQIVELTLSPN</sequence>
<evidence type="ECO:0000256" key="11">
    <source>
        <dbReference type="ARBA" id="ARBA00022989"/>
    </source>
</evidence>
<dbReference type="PROSITE" id="PS50109">
    <property type="entry name" value="HIS_KIN"/>
    <property type="match status" value="1"/>
</dbReference>
<keyword evidence="12" id="KW-0902">Two-component regulatory system</keyword>
<keyword evidence="9" id="KW-0418">Kinase</keyword>
<organism evidence="18">
    <name type="scientific">Planktothricoides raciborskii GIHE-MW2</name>
    <dbReference type="NCBI Taxonomy" id="2792601"/>
    <lineage>
        <taxon>Bacteria</taxon>
        <taxon>Bacillati</taxon>
        <taxon>Cyanobacteriota</taxon>
        <taxon>Cyanophyceae</taxon>
        <taxon>Oscillatoriophycideae</taxon>
        <taxon>Oscillatoriales</taxon>
        <taxon>Oscillatoriaceae</taxon>
        <taxon>Planktothricoides</taxon>
    </lineage>
</organism>
<dbReference type="InterPro" id="IPR005467">
    <property type="entry name" value="His_kinase_dom"/>
</dbReference>
<evidence type="ECO:0000256" key="8">
    <source>
        <dbReference type="ARBA" id="ARBA00022741"/>
    </source>
</evidence>
<keyword evidence="13" id="KW-0472">Membrane</keyword>
<evidence type="ECO:0000313" key="18">
    <source>
        <dbReference type="EMBL" id="XCM35760.1"/>
    </source>
</evidence>
<dbReference type="Pfam" id="PF00512">
    <property type="entry name" value="HisKA"/>
    <property type="match status" value="1"/>
</dbReference>
<dbReference type="GO" id="GO:0000155">
    <property type="term" value="F:phosphorelay sensor kinase activity"/>
    <property type="evidence" value="ECO:0007669"/>
    <property type="project" value="InterPro"/>
</dbReference>
<evidence type="ECO:0000256" key="3">
    <source>
        <dbReference type="ARBA" id="ARBA00006402"/>
    </source>
</evidence>
<dbReference type="Pfam" id="PF00072">
    <property type="entry name" value="Response_reg"/>
    <property type="match status" value="2"/>
</dbReference>
<dbReference type="CDD" id="cd17546">
    <property type="entry name" value="REC_hyHK_CKI1_RcsC-like"/>
    <property type="match status" value="1"/>
</dbReference>
<dbReference type="SMART" id="SM00388">
    <property type="entry name" value="HisKA"/>
    <property type="match status" value="1"/>
</dbReference>
<gene>
    <name evidence="18" type="ORF">ABWT76_004461</name>
</gene>
<dbReference type="FunFam" id="3.40.50.2300:FF:000121">
    <property type="entry name" value="Sensor histidine kinase RcsC"/>
    <property type="match status" value="1"/>
</dbReference>
<dbReference type="PROSITE" id="PS50110">
    <property type="entry name" value="RESPONSE_REGULATORY"/>
    <property type="match status" value="2"/>
</dbReference>
<dbReference type="SMART" id="SM00448">
    <property type="entry name" value="REC"/>
    <property type="match status" value="2"/>
</dbReference>
<evidence type="ECO:0000256" key="1">
    <source>
        <dbReference type="ARBA" id="ARBA00000085"/>
    </source>
</evidence>
<dbReference type="EC" id="2.7.13.3" evidence="4"/>
<dbReference type="PANTHER" id="PTHR43047">
    <property type="entry name" value="TWO-COMPONENT HISTIDINE PROTEIN KINASE"/>
    <property type="match status" value="1"/>
</dbReference>
<keyword evidence="10" id="KW-0067">ATP-binding</keyword>
<evidence type="ECO:0000256" key="15">
    <source>
        <dbReference type="PROSITE-ProRule" id="PRU00169"/>
    </source>
</evidence>
<feature type="domain" description="Response regulatory" evidence="17">
    <location>
        <begin position="12"/>
        <end position="128"/>
    </location>
</feature>
<evidence type="ECO:0000256" key="2">
    <source>
        <dbReference type="ARBA" id="ARBA00004370"/>
    </source>
</evidence>
<evidence type="ECO:0000256" key="6">
    <source>
        <dbReference type="ARBA" id="ARBA00022679"/>
    </source>
</evidence>
<reference evidence="18" key="1">
    <citation type="submission" date="2024-07" db="EMBL/GenBank/DDBJ databases">
        <authorList>
            <person name="Kim Y.J."/>
            <person name="Jeong J.Y."/>
        </authorList>
    </citation>
    <scope>NUCLEOTIDE SEQUENCE</scope>
    <source>
        <strain evidence="18">GIHE-MW2</strain>
    </source>
</reference>
<evidence type="ECO:0000256" key="5">
    <source>
        <dbReference type="ARBA" id="ARBA00022553"/>
    </source>
</evidence>
<dbReference type="AlphaFoldDB" id="A0AAU8JB43"/>
<dbReference type="SUPFAM" id="SSF52172">
    <property type="entry name" value="CheY-like"/>
    <property type="match status" value="2"/>
</dbReference>
<evidence type="ECO:0000256" key="12">
    <source>
        <dbReference type="ARBA" id="ARBA00023012"/>
    </source>
</evidence>
<feature type="domain" description="Response regulatory" evidence="17">
    <location>
        <begin position="435"/>
        <end position="551"/>
    </location>
</feature>
<dbReference type="InterPro" id="IPR003661">
    <property type="entry name" value="HisK_dim/P_dom"/>
</dbReference>
<dbReference type="EMBL" id="CP159837">
    <property type="protein sequence ID" value="XCM35760.1"/>
    <property type="molecule type" value="Genomic_DNA"/>
</dbReference>
<dbReference type="CDD" id="cd00082">
    <property type="entry name" value="HisKA"/>
    <property type="match status" value="1"/>
</dbReference>
<name>A0AAU8JB43_9CYAN</name>
<dbReference type="InterPro" id="IPR011006">
    <property type="entry name" value="CheY-like_superfamily"/>
</dbReference>
<feature type="domain" description="Histidine kinase" evidence="16">
    <location>
        <begin position="171"/>
        <end position="411"/>
    </location>
</feature>
<dbReference type="InterPro" id="IPR036890">
    <property type="entry name" value="HATPase_C_sf"/>
</dbReference>
<evidence type="ECO:0000256" key="13">
    <source>
        <dbReference type="ARBA" id="ARBA00023136"/>
    </source>
</evidence>
<protein>
    <recommendedName>
        <fullName evidence="14">Circadian input-output histidine kinase CikA</fullName>
        <ecNumber evidence="4">2.7.13.3</ecNumber>
    </recommendedName>
</protein>
<feature type="modified residue" description="4-aspartylphosphate" evidence="15">
    <location>
        <position position="484"/>
    </location>
</feature>
<dbReference type="GO" id="GO:0009927">
    <property type="term" value="F:histidine phosphotransfer kinase activity"/>
    <property type="evidence" value="ECO:0007669"/>
    <property type="project" value="TreeGrafter"/>
</dbReference>
<evidence type="ECO:0000256" key="14">
    <source>
        <dbReference type="ARBA" id="ARBA00074306"/>
    </source>
</evidence>
<feature type="modified residue" description="4-aspartylphosphate" evidence="15">
    <location>
        <position position="61"/>
    </location>
</feature>
<evidence type="ECO:0000256" key="10">
    <source>
        <dbReference type="ARBA" id="ARBA00022840"/>
    </source>
</evidence>
<dbReference type="PRINTS" id="PR00344">
    <property type="entry name" value="BCTRLSENSOR"/>
</dbReference>
<dbReference type="FunFam" id="1.10.287.130:FF:000004">
    <property type="entry name" value="Ethylene receptor 1"/>
    <property type="match status" value="1"/>
</dbReference>
<keyword evidence="11" id="KW-1133">Transmembrane helix</keyword>
<keyword evidence="7" id="KW-0812">Transmembrane</keyword>
<dbReference type="GO" id="GO:0005886">
    <property type="term" value="C:plasma membrane"/>
    <property type="evidence" value="ECO:0007669"/>
    <property type="project" value="TreeGrafter"/>
</dbReference>
<evidence type="ECO:0000256" key="7">
    <source>
        <dbReference type="ARBA" id="ARBA00022692"/>
    </source>
</evidence>
<keyword evidence="6" id="KW-0808">Transferase</keyword>
<evidence type="ECO:0000259" key="17">
    <source>
        <dbReference type="PROSITE" id="PS50110"/>
    </source>
</evidence>
<dbReference type="RefSeq" id="WP_354634980.1">
    <property type="nucleotide sequence ID" value="NZ_CP159837.1"/>
</dbReference>
<evidence type="ECO:0000256" key="9">
    <source>
        <dbReference type="ARBA" id="ARBA00022777"/>
    </source>
</evidence>
<keyword evidence="8" id="KW-0547">Nucleotide-binding</keyword>
<dbReference type="InterPro" id="IPR003594">
    <property type="entry name" value="HATPase_dom"/>
</dbReference>
<dbReference type="FunFam" id="3.30.565.10:FF:000010">
    <property type="entry name" value="Sensor histidine kinase RcsC"/>
    <property type="match status" value="1"/>
</dbReference>
<dbReference type="InterPro" id="IPR036097">
    <property type="entry name" value="HisK_dim/P_sf"/>
</dbReference>